<accession>Q98FF0</accession>
<evidence type="ECO:0000313" key="2">
    <source>
        <dbReference type="Proteomes" id="UP000000552"/>
    </source>
</evidence>
<reference evidence="1 2" key="1">
    <citation type="journal article" date="2000" name="DNA Res.">
        <title>Complete genome structure of the nitrogen-fixing symbiotic bacterium Mesorhizobium loti.</title>
        <authorList>
            <person name="Kaneko T."/>
            <person name="Nakamura Y."/>
            <person name="Sato S."/>
            <person name="Asamizu E."/>
            <person name="Kato T."/>
            <person name="Sasamoto S."/>
            <person name="Watanabe A."/>
            <person name="Idesawa K."/>
            <person name="Ishikawa A."/>
            <person name="Kawashima K."/>
            <person name="Kimura T."/>
            <person name="Kishida Y."/>
            <person name="Kiyokawa C."/>
            <person name="Kohara M."/>
            <person name="Matsumoto M."/>
            <person name="Matsuno A."/>
            <person name="Mochizuki Y."/>
            <person name="Nakayama S."/>
            <person name="Nakazaki N."/>
            <person name="Shimpo S."/>
            <person name="Sugimoto M."/>
            <person name="Takeuchi C."/>
            <person name="Yamada M."/>
            <person name="Tabata S."/>
        </authorList>
    </citation>
    <scope>NUCLEOTIDE SEQUENCE [LARGE SCALE GENOMIC DNA]</scope>
    <source>
        <strain evidence="2">LMG 29417 / CECT 9101 / MAFF 303099</strain>
    </source>
</reference>
<dbReference type="KEGG" id="mlo:mll3805"/>
<protein>
    <submittedName>
        <fullName evidence="1">Mll3805 protein</fullName>
    </submittedName>
</protein>
<dbReference type="EMBL" id="BA000012">
    <property type="protein sequence ID" value="BAB50617.1"/>
    <property type="molecule type" value="Genomic_DNA"/>
</dbReference>
<name>Q98FF0_RHILO</name>
<organism evidence="1 2">
    <name type="scientific">Mesorhizobium japonicum (strain LMG 29417 / CECT 9101 / MAFF 303099)</name>
    <name type="common">Mesorhizobium loti (strain MAFF 303099)</name>
    <dbReference type="NCBI Taxonomy" id="266835"/>
    <lineage>
        <taxon>Bacteria</taxon>
        <taxon>Pseudomonadati</taxon>
        <taxon>Pseudomonadota</taxon>
        <taxon>Alphaproteobacteria</taxon>
        <taxon>Hyphomicrobiales</taxon>
        <taxon>Phyllobacteriaceae</taxon>
        <taxon>Mesorhizobium</taxon>
    </lineage>
</organism>
<evidence type="ECO:0000313" key="1">
    <source>
        <dbReference type="EMBL" id="BAB50617.1"/>
    </source>
</evidence>
<proteinExistence type="predicted"/>
<dbReference type="AlphaFoldDB" id="Q98FF0"/>
<dbReference type="Proteomes" id="UP000000552">
    <property type="component" value="Chromosome"/>
</dbReference>
<sequence length="138" mass="16151">MSRAQAKIERTILWRSREAHMLREMRELIEFFIPHVRDTETLERLLRMIDDRGSWPKAHHLFDHVRHKTIRAHRGHEIQAEAQFMFEEACAKTLFNLTHSTAPFDSDSSYWIVPNALTCAQKLGLDPMDVVRIVAGTD</sequence>
<dbReference type="HOGENOM" id="CLU_1853607_0_0_5"/>
<dbReference type="eggNOG" id="ENOG5033EWQ">
    <property type="taxonomic scope" value="Bacteria"/>
</dbReference>
<gene>
    <name evidence="1" type="ordered locus">mll3805</name>
</gene>